<dbReference type="Proteomes" id="UP001595817">
    <property type="component" value="Unassembled WGS sequence"/>
</dbReference>
<evidence type="ECO:0000256" key="2">
    <source>
        <dbReference type="SAM" id="Phobius"/>
    </source>
</evidence>
<reference evidence="5" key="1">
    <citation type="journal article" date="2019" name="Int. J. Syst. Evol. Microbiol.">
        <title>The Global Catalogue of Microorganisms (GCM) 10K type strain sequencing project: providing services to taxonomists for standard genome sequencing and annotation.</title>
        <authorList>
            <consortium name="The Broad Institute Genomics Platform"/>
            <consortium name="The Broad Institute Genome Sequencing Center for Infectious Disease"/>
            <person name="Wu L."/>
            <person name="Ma J."/>
        </authorList>
    </citation>
    <scope>NUCLEOTIDE SEQUENCE [LARGE SCALE GENOMIC DNA]</scope>
    <source>
        <strain evidence="5">CCUG 59778</strain>
    </source>
</reference>
<feature type="transmembrane region" description="Helical" evidence="2">
    <location>
        <begin position="138"/>
        <end position="157"/>
    </location>
</feature>
<dbReference type="GO" id="GO:0016787">
    <property type="term" value="F:hydrolase activity"/>
    <property type="evidence" value="ECO:0007669"/>
    <property type="project" value="UniProtKB-KW"/>
</dbReference>
<evidence type="ECO:0000256" key="1">
    <source>
        <dbReference type="ARBA" id="ARBA00009067"/>
    </source>
</evidence>
<accession>A0ABV8X0W7</accession>
<comment type="similarity">
    <text evidence="1">Belongs to the UPF0177 family.</text>
</comment>
<evidence type="ECO:0000313" key="5">
    <source>
        <dbReference type="Proteomes" id="UP001595817"/>
    </source>
</evidence>
<organism evidence="4 5">
    <name type="scientific">Chungangia koreensis</name>
    <dbReference type="NCBI Taxonomy" id="752657"/>
    <lineage>
        <taxon>Bacteria</taxon>
        <taxon>Bacillati</taxon>
        <taxon>Bacillota</taxon>
        <taxon>Bacilli</taxon>
        <taxon>Lactobacillales</taxon>
        <taxon>Chungangia</taxon>
    </lineage>
</organism>
<protein>
    <submittedName>
        <fullName evidence="4">CPBP family intramembrane glutamic endopeptidase</fullName>
        <ecNumber evidence="4">3.4.-.-</ecNumber>
    </submittedName>
</protein>
<feature type="transmembrane region" description="Helical" evidence="2">
    <location>
        <begin position="186"/>
        <end position="206"/>
    </location>
</feature>
<dbReference type="InterPro" id="IPR003675">
    <property type="entry name" value="Rce1/LyrA-like_dom"/>
</dbReference>
<proteinExistence type="inferred from homology"/>
<keyword evidence="2" id="KW-0812">Transmembrane</keyword>
<evidence type="ECO:0000259" key="3">
    <source>
        <dbReference type="Pfam" id="PF02517"/>
    </source>
</evidence>
<dbReference type="RefSeq" id="WP_378151235.1">
    <property type="nucleotide sequence ID" value="NZ_JBHSEC010000001.1"/>
</dbReference>
<feature type="transmembrane region" description="Helical" evidence="2">
    <location>
        <begin position="163"/>
        <end position="181"/>
    </location>
</feature>
<evidence type="ECO:0000313" key="4">
    <source>
        <dbReference type="EMBL" id="MFC4408973.1"/>
    </source>
</evidence>
<keyword evidence="2" id="KW-1133">Transmembrane helix</keyword>
<gene>
    <name evidence="4" type="ORF">ACFOZY_00845</name>
</gene>
<keyword evidence="5" id="KW-1185">Reference proteome</keyword>
<feature type="domain" description="CAAX prenyl protease 2/Lysostaphin resistance protein A-like" evidence="3">
    <location>
        <begin position="105"/>
        <end position="198"/>
    </location>
</feature>
<dbReference type="EC" id="3.4.-.-" evidence="4"/>
<name>A0ABV8X0W7_9LACT</name>
<feature type="transmembrane region" description="Helical" evidence="2">
    <location>
        <begin position="28"/>
        <end position="46"/>
    </location>
</feature>
<sequence>MKKIGLGILGFIFLNLYFNITTHFVGNTMLQLLGLLLFFPLAGFIAKRNGLDGLKGLGMKRDKQSLRYFGISFLIGFSCWALLYATYGLLGKFQLMGIKTASETAWIFAQIIVGFFLGSLINDLITRGYVVGFLKNKLPPFTVGAISVAIYALDDFWNGELTLVNFLFSILLGCSLTYAFYRTGSIWASTGIHFGLNMAFGLLYGLSGDVGDGVFVAERGSIEPFVNNSIILSITVLLFLPVFLYYRKKQSLTLKENMREMTDLT</sequence>
<comment type="caution">
    <text evidence="4">The sequence shown here is derived from an EMBL/GenBank/DDBJ whole genome shotgun (WGS) entry which is preliminary data.</text>
</comment>
<keyword evidence="2" id="KW-0472">Membrane</keyword>
<keyword evidence="4" id="KW-0378">Hydrolase</keyword>
<feature type="transmembrane region" description="Helical" evidence="2">
    <location>
        <begin position="105"/>
        <end position="126"/>
    </location>
</feature>
<dbReference type="Pfam" id="PF02517">
    <property type="entry name" value="Rce1-like"/>
    <property type="match status" value="1"/>
</dbReference>
<feature type="transmembrane region" description="Helical" evidence="2">
    <location>
        <begin position="226"/>
        <end position="246"/>
    </location>
</feature>
<dbReference type="EMBL" id="JBHSEC010000001">
    <property type="protein sequence ID" value="MFC4408973.1"/>
    <property type="molecule type" value="Genomic_DNA"/>
</dbReference>
<feature type="transmembrane region" description="Helical" evidence="2">
    <location>
        <begin position="66"/>
        <end position="85"/>
    </location>
</feature>